<reference evidence="2" key="2">
    <citation type="submission" date="2010-04" db="EMBL/GenBank/DDBJ databases">
        <authorList>
            <person name="Buell R."/>
            <person name="Hamilton J."/>
            <person name="Hostetler J."/>
        </authorList>
    </citation>
    <scope>NUCLEOTIDE SEQUENCE [LARGE SCALE GENOMIC DNA]</scope>
    <source>
        <strain evidence="2">DAOM:BR144</strain>
    </source>
</reference>
<dbReference type="EnsemblProtists" id="PYU1_T013917">
    <property type="protein sequence ID" value="PYU1_T013917"/>
    <property type="gene ID" value="PYU1_G013888"/>
</dbReference>
<organism evidence="1 2">
    <name type="scientific">Globisporangium ultimum (strain ATCC 200006 / CBS 805.95 / DAOM BR144)</name>
    <name type="common">Pythium ultimum</name>
    <dbReference type="NCBI Taxonomy" id="431595"/>
    <lineage>
        <taxon>Eukaryota</taxon>
        <taxon>Sar</taxon>
        <taxon>Stramenopiles</taxon>
        <taxon>Oomycota</taxon>
        <taxon>Peronosporomycetes</taxon>
        <taxon>Pythiales</taxon>
        <taxon>Pythiaceae</taxon>
        <taxon>Globisporangium</taxon>
    </lineage>
</organism>
<reference evidence="1" key="3">
    <citation type="submission" date="2015-02" db="UniProtKB">
        <authorList>
            <consortium name="EnsemblProtists"/>
        </authorList>
    </citation>
    <scope>IDENTIFICATION</scope>
    <source>
        <strain evidence="1">DAOM BR144</strain>
    </source>
</reference>
<dbReference type="eggNOG" id="ENOG502T40J">
    <property type="taxonomic scope" value="Eukaryota"/>
</dbReference>
<protein>
    <recommendedName>
        <fullName evidence="3">Telomere length regulation protein conserved domain-containing protein</fullName>
    </recommendedName>
</protein>
<name>K3X9L8_GLOUD</name>
<sequence length="198" mass="21708">MQQLRAYIDVQKREIRAAERRYDVQGAADKLKQLAHPLSEPQAFPADWKEVYVDTFYRDVAAFVLGFVAINLEPGFSDEQRRATVAQFFDIAHVPASEVIGVLATTLAATKLTKSMGTSGRGRRVDAETSDENAAADAHVTIAQCVRHLETAVHAGALDGIFCEMLAQEETAEHGRNLVAFQSLVSHMGSLPGKRALR</sequence>
<evidence type="ECO:0000313" key="1">
    <source>
        <dbReference type="EnsemblProtists" id="PYU1_T013917"/>
    </source>
</evidence>
<proteinExistence type="predicted"/>
<keyword evidence="2" id="KW-1185">Reference proteome</keyword>
<dbReference type="HOGENOM" id="CLU_1606026_0_0_1"/>
<evidence type="ECO:0008006" key="3">
    <source>
        <dbReference type="Google" id="ProtNLM"/>
    </source>
</evidence>
<dbReference type="Proteomes" id="UP000019132">
    <property type="component" value="Unassembled WGS sequence"/>
</dbReference>
<evidence type="ECO:0000313" key="2">
    <source>
        <dbReference type="Proteomes" id="UP000019132"/>
    </source>
</evidence>
<dbReference type="VEuPathDB" id="FungiDB:PYU1_G013888"/>
<dbReference type="EMBL" id="GL376578">
    <property type="status" value="NOT_ANNOTATED_CDS"/>
    <property type="molecule type" value="Genomic_DNA"/>
</dbReference>
<dbReference type="InParanoid" id="K3X9L8"/>
<dbReference type="AlphaFoldDB" id="K3X9L8"/>
<accession>K3X9L8</accession>
<reference evidence="2" key="1">
    <citation type="journal article" date="2010" name="Genome Biol.">
        <title>Genome sequence of the necrotrophic plant pathogen Pythium ultimum reveals original pathogenicity mechanisms and effector repertoire.</title>
        <authorList>
            <person name="Levesque C.A."/>
            <person name="Brouwer H."/>
            <person name="Cano L."/>
            <person name="Hamilton J.P."/>
            <person name="Holt C."/>
            <person name="Huitema E."/>
            <person name="Raffaele S."/>
            <person name="Robideau G.P."/>
            <person name="Thines M."/>
            <person name="Win J."/>
            <person name="Zerillo M.M."/>
            <person name="Beakes G.W."/>
            <person name="Boore J.L."/>
            <person name="Busam D."/>
            <person name="Dumas B."/>
            <person name="Ferriera S."/>
            <person name="Fuerstenberg S.I."/>
            <person name="Gachon C.M."/>
            <person name="Gaulin E."/>
            <person name="Govers F."/>
            <person name="Grenville-Briggs L."/>
            <person name="Horner N."/>
            <person name="Hostetler J."/>
            <person name="Jiang R.H."/>
            <person name="Johnson J."/>
            <person name="Krajaejun T."/>
            <person name="Lin H."/>
            <person name="Meijer H.J."/>
            <person name="Moore B."/>
            <person name="Morris P."/>
            <person name="Phuntmart V."/>
            <person name="Puiu D."/>
            <person name="Shetty J."/>
            <person name="Stajich J.E."/>
            <person name="Tripathy S."/>
            <person name="Wawra S."/>
            <person name="van West P."/>
            <person name="Whitty B.R."/>
            <person name="Coutinho P.M."/>
            <person name="Henrissat B."/>
            <person name="Martin F."/>
            <person name="Thomas P.D."/>
            <person name="Tyler B.M."/>
            <person name="De Vries R.P."/>
            <person name="Kamoun S."/>
            <person name="Yandell M."/>
            <person name="Tisserat N."/>
            <person name="Buell C.R."/>
        </authorList>
    </citation>
    <scope>NUCLEOTIDE SEQUENCE</scope>
    <source>
        <strain evidence="2">DAOM:BR144</strain>
    </source>
</reference>